<feature type="compositionally biased region" description="Low complexity" evidence="2">
    <location>
        <begin position="64"/>
        <end position="77"/>
    </location>
</feature>
<evidence type="ECO:0000256" key="2">
    <source>
        <dbReference type="SAM" id="MobiDB-lite"/>
    </source>
</evidence>
<accession>A0ABX7L7E9</accession>
<feature type="region of interest" description="Disordered" evidence="2">
    <location>
        <begin position="55"/>
        <end position="85"/>
    </location>
</feature>
<gene>
    <name evidence="5" type="ORF">JRJ22_21150</name>
</gene>
<dbReference type="Pfam" id="PF03816">
    <property type="entry name" value="LytR_cpsA_psr"/>
    <property type="match status" value="1"/>
</dbReference>
<dbReference type="PANTHER" id="PTHR33392:SF6">
    <property type="entry name" value="POLYISOPRENYL-TEICHOIC ACID--PEPTIDOGLYCAN TEICHOIC ACID TRANSFERASE TAGU"/>
    <property type="match status" value="1"/>
</dbReference>
<evidence type="ECO:0000256" key="3">
    <source>
        <dbReference type="SAM" id="Phobius"/>
    </source>
</evidence>
<dbReference type="EMBL" id="CP070969">
    <property type="protein sequence ID" value="QSF43746.1"/>
    <property type="molecule type" value="Genomic_DNA"/>
</dbReference>
<proteinExistence type="inferred from homology"/>
<evidence type="ECO:0000259" key="4">
    <source>
        <dbReference type="Pfam" id="PF03816"/>
    </source>
</evidence>
<comment type="similarity">
    <text evidence="1">Belongs to the LytR/CpsA/Psr (LCP) family.</text>
</comment>
<reference evidence="5 6" key="1">
    <citation type="submission" date="2021-02" db="EMBL/GenBank/DDBJ databases">
        <title>Paenibacillus tianjinensis sp. nov.</title>
        <authorList>
            <person name="Liu H."/>
        </authorList>
    </citation>
    <scope>NUCLEOTIDE SEQUENCE [LARGE SCALE GENOMIC DNA]</scope>
    <source>
        <strain evidence="5 6">TB2019</strain>
    </source>
</reference>
<dbReference type="Proteomes" id="UP000663452">
    <property type="component" value="Chromosome"/>
</dbReference>
<name>A0ABX7L7E9_9BACL</name>
<dbReference type="InterPro" id="IPR004474">
    <property type="entry name" value="LytR_CpsA_psr"/>
</dbReference>
<dbReference type="InterPro" id="IPR050922">
    <property type="entry name" value="LytR/CpsA/Psr_CW_biosynth"/>
</dbReference>
<protein>
    <submittedName>
        <fullName evidence="5">LCP family protein</fullName>
    </submittedName>
</protein>
<keyword evidence="3" id="KW-0812">Transmembrane</keyword>
<feature type="transmembrane region" description="Helical" evidence="3">
    <location>
        <begin position="21"/>
        <end position="44"/>
    </location>
</feature>
<dbReference type="RefSeq" id="WP_206101369.1">
    <property type="nucleotide sequence ID" value="NZ_CP070969.1"/>
</dbReference>
<organism evidence="5 6">
    <name type="scientific">Paenibacillus tianjinensis</name>
    <dbReference type="NCBI Taxonomy" id="2810347"/>
    <lineage>
        <taxon>Bacteria</taxon>
        <taxon>Bacillati</taxon>
        <taxon>Bacillota</taxon>
        <taxon>Bacilli</taxon>
        <taxon>Bacillales</taxon>
        <taxon>Paenibacillaceae</taxon>
        <taxon>Paenibacillus</taxon>
    </lineage>
</organism>
<evidence type="ECO:0000313" key="5">
    <source>
        <dbReference type="EMBL" id="QSF43746.1"/>
    </source>
</evidence>
<evidence type="ECO:0000313" key="6">
    <source>
        <dbReference type="Proteomes" id="UP000663452"/>
    </source>
</evidence>
<keyword evidence="3" id="KW-0472">Membrane</keyword>
<dbReference type="Gene3D" id="3.40.630.190">
    <property type="entry name" value="LCP protein"/>
    <property type="match status" value="1"/>
</dbReference>
<feature type="domain" description="Cell envelope-related transcriptional attenuator" evidence="4">
    <location>
        <begin position="107"/>
        <end position="265"/>
    </location>
</feature>
<keyword evidence="3" id="KW-1133">Transmembrane helix</keyword>
<evidence type="ECO:0000256" key="1">
    <source>
        <dbReference type="ARBA" id="ARBA00006068"/>
    </source>
</evidence>
<keyword evidence="6" id="KW-1185">Reference proteome</keyword>
<sequence>MEERSKRRKAQRSKKRTRKTLLSISAILGTCLIAGAVYAGTLYFKAERALDRISASGTPPAETAGPASPVPGASADAEAPEEKDENKPLTFLLAGVDNRSGSGGTLNTDVLMPVVYEPVTRKLSILSIPRDLRITSREIGSHKANYYYAYYYAHNKDEDLSKTREFYGSILQMDIEHMILINFAAFSSIVDELGGLDINVPMDMRYVDNADGTNIDLKKGMQHLSGKEALDFVRYRKSNRGTAESSDFSRNERQQEVLNLILDKLDSVSGIAKWGEIIDILGDNIRTDISKDQLMSWILNYNSMKPASSELLTLESEWKSPYAYANEEDLVEKLQNLRTPLGLPALDTQELLHDFGITELN</sequence>
<dbReference type="PANTHER" id="PTHR33392">
    <property type="entry name" value="POLYISOPRENYL-TEICHOIC ACID--PEPTIDOGLYCAN TEICHOIC ACID TRANSFERASE TAGU"/>
    <property type="match status" value="1"/>
</dbReference>
<dbReference type="NCBIfam" id="TIGR00350">
    <property type="entry name" value="lytR_cpsA_psr"/>
    <property type="match status" value="1"/>
</dbReference>